<keyword evidence="5" id="KW-0677">Repeat</keyword>
<feature type="chain" id="PRO_5014460162" evidence="10">
    <location>
        <begin position="19"/>
        <end position="689"/>
    </location>
</feature>
<sequence length="689" mass="78178">MFSAHLDLFLFFLSVAHPQDPHHPSEKPVIHCHKCGEPCKGEVLRVQTKHFHIKCFTCKVCGCDLAQGGFFIKNGEYLCTLDYQRMYGTRCHGCGEFVEGEVVTALGKTYHPNCFACTICKRPFPPGDRVTFNGRDCLCQLCAQPMSSSPKEATCSSNCAGCGRDIKNGQALLALDKQWHLGCFKCKSCGKVLTGEYISKDGAPYCEKDYQGLFGVKCEACQQFITGKVLEAGDKHYHPSCARCSRCNQMFTEGEEMYLQGSTVWHPNCKQSTKTEEKLRLPKTHRSSSDFYYPKSLIRRTGRSPFLQPTRTSSESIYSRPGSSIPGSPGHTIYAKVDNEILDYKDLAAIPKVKAIYDIERPDLITYEHFYSSGYDDKQERQSLGESPRTLSPTPSAEGYQDVRDRMIHRSTSQGSINSPVYSRHSYTPTTSRSPQHFHRPGNEPSSGRNSPLPYRPDSRPLTPTYAQAPKHFHVPDQGINIYRKPPIYKQHGTDTRRRSSGREEDDEELLRRRQLQEEQLMKLNSGLGQLILKEEMENRERSLLSASRYDSPIHSASHIPSSKTSSLPGYGKNGLHRPVSTDFAQYNSYGDVSGGVRGETLPDGHMPAMRMDRGVSMPNMLEPKIFPYEMLMVTNRGRNKILRDVDRTRLERHLAPEVFREIFGMSIQEFDRLPLWRRNDMKKKAKLF</sequence>
<evidence type="ECO:0000256" key="2">
    <source>
        <dbReference type="ARBA" id="ARBA00022490"/>
    </source>
</evidence>
<dbReference type="InterPro" id="IPR032402">
    <property type="entry name" value="AbLIM_anchor"/>
</dbReference>
<dbReference type="FunFam" id="1.10.950.10:FF:000001">
    <property type="entry name" value="actin-binding LIM protein 1 isoform X2"/>
    <property type="match status" value="1"/>
</dbReference>
<evidence type="ECO:0000256" key="8">
    <source>
        <dbReference type="PROSITE-ProRule" id="PRU00125"/>
    </source>
</evidence>
<evidence type="ECO:0000256" key="1">
    <source>
        <dbReference type="ARBA" id="ARBA00004496"/>
    </source>
</evidence>
<dbReference type="SMART" id="SM00132">
    <property type="entry name" value="LIM"/>
    <property type="match status" value="4"/>
</dbReference>
<keyword evidence="2" id="KW-0963">Cytoplasm</keyword>
<dbReference type="Ensembl" id="ENSPCOT00000031808.1">
    <property type="protein sequence ID" value="ENSPCOP00000021148.1"/>
    <property type="gene ID" value="ENSPCOG00000022564.1"/>
</dbReference>
<feature type="signal peptide" evidence="10">
    <location>
        <begin position="1"/>
        <end position="18"/>
    </location>
</feature>
<feature type="compositionally biased region" description="Polar residues" evidence="9">
    <location>
        <begin position="410"/>
        <end position="435"/>
    </location>
</feature>
<dbReference type="PANTHER" id="PTHR24213">
    <property type="entry name" value="ACTIN-BINDING LIM PROTEIN"/>
    <property type="match status" value="1"/>
</dbReference>
<dbReference type="GO" id="GO:0001725">
    <property type="term" value="C:stress fiber"/>
    <property type="evidence" value="ECO:0007669"/>
    <property type="project" value="TreeGrafter"/>
</dbReference>
<keyword evidence="14" id="KW-1185">Reference proteome</keyword>
<comment type="subcellular location">
    <subcellularLocation>
        <location evidence="1">Cytoplasm</location>
    </subcellularLocation>
</comment>
<keyword evidence="4 8" id="KW-0479">Metal-binding</keyword>
<dbReference type="CDD" id="cd09327">
    <property type="entry name" value="LIM1_abLIM"/>
    <property type="match status" value="1"/>
</dbReference>
<dbReference type="PROSITE" id="PS51089">
    <property type="entry name" value="HP"/>
    <property type="match status" value="1"/>
</dbReference>
<gene>
    <name evidence="13" type="primary">ABLIM1</name>
</gene>
<dbReference type="Pfam" id="PF02209">
    <property type="entry name" value="VHP"/>
    <property type="match status" value="1"/>
</dbReference>
<dbReference type="GO" id="GO:0046872">
    <property type="term" value="F:metal ion binding"/>
    <property type="evidence" value="ECO:0007669"/>
    <property type="project" value="UniProtKB-KW"/>
</dbReference>
<dbReference type="Gene3D" id="1.10.950.10">
    <property type="entry name" value="Villin headpiece domain"/>
    <property type="match status" value="1"/>
</dbReference>
<reference evidence="13" key="1">
    <citation type="submission" date="2025-08" db="UniProtKB">
        <authorList>
            <consortium name="Ensembl"/>
        </authorList>
    </citation>
    <scope>IDENTIFICATION</scope>
</reference>
<evidence type="ECO:0000256" key="3">
    <source>
        <dbReference type="ARBA" id="ARBA00022553"/>
    </source>
</evidence>
<feature type="compositionally biased region" description="Low complexity" evidence="9">
    <location>
        <begin position="321"/>
        <end position="330"/>
    </location>
</feature>
<dbReference type="GO" id="GO:0005737">
    <property type="term" value="C:cytoplasm"/>
    <property type="evidence" value="ECO:0007669"/>
    <property type="project" value="UniProtKB-SubCell"/>
</dbReference>
<dbReference type="CDD" id="cd09329">
    <property type="entry name" value="LIM3_abLIM"/>
    <property type="match status" value="1"/>
</dbReference>
<dbReference type="SUPFAM" id="SSF57716">
    <property type="entry name" value="Glucocorticoid receptor-like (DNA-binding domain)"/>
    <property type="match status" value="6"/>
</dbReference>
<evidence type="ECO:0000259" key="12">
    <source>
        <dbReference type="PROSITE" id="PS51089"/>
    </source>
</evidence>
<dbReference type="InterPro" id="IPR003128">
    <property type="entry name" value="Villin_headpiece"/>
</dbReference>
<evidence type="ECO:0000256" key="5">
    <source>
        <dbReference type="ARBA" id="ARBA00022737"/>
    </source>
</evidence>
<feature type="region of interest" description="Disordered" evidence="9">
    <location>
        <begin position="377"/>
        <end position="510"/>
    </location>
</feature>
<keyword evidence="7 8" id="KW-0440">LIM domain</keyword>
<organism evidence="13 14">
    <name type="scientific">Propithecus coquereli</name>
    <name type="common">Coquerel's sifaka</name>
    <name type="synonym">Propithecus verreauxi coquereli</name>
    <dbReference type="NCBI Taxonomy" id="379532"/>
    <lineage>
        <taxon>Eukaryota</taxon>
        <taxon>Metazoa</taxon>
        <taxon>Chordata</taxon>
        <taxon>Craniata</taxon>
        <taxon>Vertebrata</taxon>
        <taxon>Euteleostomi</taxon>
        <taxon>Mammalia</taxon>
        <taxon>Eutheria</taxon>
        <taxon>Euarchontoglires</taxon>
        <taxon>Primates</taxon>
        <taxon>Strepsirrhini</taxon>
        <taxon>Lemuriformes</taxon>
        <taxon>Indriidae</taxon>
        <taxon>Propithecus</taxon>
    </lineage>
</organism>
<feature type="region of interest" description="Disordered" evidence="9">
    <location>
        <begin position="305"/>
        <end position="331"/>
    </location>
</feature>
<dbReference type="InterPro" id="IPR051618">
    <property type="entry name" value="Actin-binding_LIM"/>
</dbReference>
<dbReference type="AlphaFoldDB" id="A0A2K6G4M1"/>
<evidence type="ECO:0000313" key="13">
    <source>
        <dbReference type="Ensembl" id="ENSPCOP00000021148.1"/>
    </source>
</evidence>
<dbReference type="CDD" id="cd09330">
    <property type="entry name" value="LIM4_abLIM"/>
    <property type="match status" value="1"/>
</dbReference>
<dbReference type="PROSITE" id="PS50023">
    <property type="entry name" value="LIM_DOMAIN_2"/>
    <property type="match status" value="3"/>
</dbReference>
<dbReference type="FunFam" id="2.10.110.10:FF:000007">
    <property type="entry name" value="actin-binding LIM protein 1 isoform X1"/>
    <property type="match status" value="1"/>
</dbReference>
<evidence type="ECO:0000256" key="9">
    <source>
        <dbReference type="SAM" id="MobiDB-lite"/>
    </source>
</evidence>
<dbReference type="PROSITE" id="PS00478">
    <property type="entry name" value="LIM_DOMAIN_1"/>
    <property type="match status" value="3"/>
</dbReference>
<feature type="compositionally biased region" description="Basic and acidic residues" evidence="9">
    <location>
        <begin position="492"/>
        <end position="503"/>
    </location>
</feature>
<evidence type="ECO:0000256" key="6">
    <source>
        <dbReference type="ARBA" id="ARBA00022833"/>
    </source>
</evidence>
<feature type="compositionally biased region" description="Polar residues" evidence="9">
    <location>
        <begin position="384"/>
        <end position="395"/>
    </location>
</feature>
<feature type="domain" description="LIM zinc-binding" evidence="11">
    <location>
        <begin position="157"/>
        <end position="216"/>
    </location>
</feature>
<evidence type="ECO:0000256" key="4">
    <source>
        <dbReference type="ARBA" id="ARBA00022723"/>
    </source>
</evidence>
<dbReference type="SUPFAM" id="SSF47050">
    <property type="entry name" value="VHP, Villin headpiece domain"/>
    <property type="match status" value="1"/>
</dbReference>
<feature type="domain" description="HP" evidence="12">
    <location>
        <begin position="621"/>
        <end position="689"/>
    </location>
</feature>
<dbReference type="FunFam" id="2.10.110.10:FF:000004">
    <property type="entry name" value="actin-binding LIM protein 1 isoform X1"/>
    <property type="match status" value="1"/>
</dbReference>
<dbReference type="GO" id="GO:0060271">
    <property type="term" value="P:cilium assembly"/>
    <property type="evidence" value="ECO:0007669"/>
    <property type="project" value="TreeGrafter"/>
</dbReference>
<dbReference type="Pfam" id="PF00412">
    <property type="entry name" value="LIM"/>
    <property type="match status" value="4"/>
</dbReference>
<dbReference type="GO" id="GO:0051015">
    <property type="term" value="F:actin filament binding"/>
    <property type="evidence" value="ECO:0007669"/>
    <property type="project" value="TreeGrafter"/>
</dbReference>
<evidence type="ECO:0000256" key="10">
    <source>
        <dbReference type="SAM" id="SignalP"/>
    </source>
</evidence>
<accession>A0A2K6G4M1</accession>
<dbReference type="InterPro" id="IPR001781">
    <property type="entry name" value="Znf_LIM"/>
</dbReference>
<feature type="domain" description="LIM zinc-binding" evidence="11">
    <location>
        <begin position="30"/>
        <end position="89"/>
    </location>
</feature>
<protein>
    <submittedName>
        <fullName evidence="13">Actin binding LIM protein 1</fullName>
    </submittedName>
</protein>
<dbReference type="GO" id="GO:0030032">
    <property type="term" value="P:lamellipodium assembly"/>
    <property type="evidence" value="ECO:0007669"/>
    <property type="project" value="TreeGrafter"/>
</dbReference>
<dbReference type="SMART" id="SM00153">
    <property type="entry name" value="VHP"/>
    <property type="match status" value="1"/>
</dbReference>
<dbReference type="GeneTree" id="ENSGT00950000182850"/>
<feature type="domain" description="LIM zinc-binding" evidence="11">
    <location>
        <begin position="90"/>
        <end position="149"/>
    </location>
</feature>
<dbReference type="FunFam" id="2.10.110.10:FF:000003">
    <property type="entry name" value="actin-binding LIM protein 1 isoform X1"/>
    <property type="match status" value="1"/>
</dbReference>
<reference evidence="13" key="2">
    <citation type="submission" date="2025-09" db="UniProtKB">
        <authorList>
            <consortium name="Ensembl"/>
        </authorList>
    </citation>
    <scope>IDENTIFICATION</scope>
</reference>
<dbReference type="Gene3D" id="2.10.110.10">
    <property type="entry name" value="Cysteine Rich Protein"/>
    <property type="match status" value="4"/>
</dbReference>
<feature type="compositionally biased region" description="Polar residues" evidence="9">
    <location>
        <begin position="307"/>
        <end position="317"/>
    </location>
</feature>
<name>A0A2K6G4M1_PROCO</name>
<dbReference type="FunFam" id="2.10.110.10:FF:000024">
    <property type="entry name" value="actin-binding LIM protein 1 isoform X1"/>
    <property type="match status" value="1"/>
</dbReference>
<proteinExistence type="predicted"/>
<dbReference type="PANTHER" id="PTHR24213:SF18">
    <property type="entry name" value="ACTIN-BINDING LIM PROTEIN 1"/>
    <property type="match status" value="1"/>
</dbReference>
<dbReference type="Pfam" id="PF16182">
    <property type="entry name" value="AbLIM_anchor"/>
    <property type="match status" value="2"/>
</dbReference>
<dbReference type="InterPro" id="IPR036886">
    <property type="entry name" value="Villin_headpiece_dom_sf"/>
</dbReference>
<keyword evidence="3" id="KW-0597">Phosphoprotein</keyword>
<evidence type="ECO:0000256" key="7">
    <source>
        <dbReference type="ARBA" id="ARBA00023038"/>
    </source>
</evidence>
<evidence type="ECO:0000313" key="14">
    <source>
        <dbReference type="Proteomes" id="UP000233160"/>
    </source>
</evidence>
<dbReference type="GO" id="GO:0007010">
    <property type="term" value="P:cytoskeleton organization"/>
    <property type="evidence" value="ECO:0007669"/>
    <property type="project" value="InterPro"/>
</dbReference>
<keyword evidence="10" id="KW-0732">Signal</keyword>
<keyword evidence="6 8" id="KW-0862">Zinc</keyword>
<dbReference type="CDD" id="cd09328">
    <property type="entry name" value="LIM2_abLIM"/>
    <property type="match status" value="1"/>
</dbReference>
<dbReference type="Proteomes" id="UP000233160">
    <property type="component" value="Unassembled WGS sequence"/>
</dbReference>
<evidence type="ECO:0000259" key="11">
    <source>
        <dbReference type="PROSITE" id="PS50023"/>
    </source>
</evidence>